<dbReference type="PANTHER" id="PTHR42735:SF6">
    <property type="entry name" value="SPHINGOSINE-1-PHOSPHATE LYASE 1"/>
    <property type="match status" value="1"/>
</dbReference>
<evidence type="ECO:0000256" key="7">
    <source>
        <dbReference type="PIRSR" id="PIRSR602129-50"/>
    </source>
</evidence>
<keyword evidence="3 6" id="KW-0663">Pyridoxal phosphate</keyword>
<sequence>MSEPIDDATDGLPPVTVRTRAERINPARGNVADMQRLAREPQQFDRVLSSMCTEPHPAAREAAMRFLATNPGDPATYQEVATLEGRAVDALGEVAGLADPHGYVASGGTEANVQAVRAARNLARDADGRPGKTDSPAVVAPESVHFSFQKAADVLGVELRTVPLDDEFRADVEAVEAAVDDDTVLVVGVAGTTEYGRVDPIPALADVAHDNGALLHVDAAWGGFCLPFTDHDWSFAHADVDTMTIDPHKMGRAVVPAGGLLARDAATLDALAVDTPYLESTSQATLTGTRSGAGVAGAAAVLEELWPGGYREQFETSMADAEWLAAALAERGFDVVDPELPLVAARLSDDLFAELRAADWRISRTASGELRVVCMPHVTRETLRAFVADVDALA</sequence>
<dbReference type="EC" id="4.1.1.11" evidence="6"/>
<evidence type="ECO:0000256" key="5">
    <source>
        <dbReference type="ARBA" id="ARBA00038302"/>
    </source>
</evidence>
<keyword evidence="9" id="KW-1185">Reference proteome</keyword>
<dbReference type="InterPro" id="IPR015424">
    <property type="entry name" value="PyrdxlP-dep_Trfase"/>
</dbReference>
<dbReference type="Pfam" id="PF00282">
    <property type="entry name" value="Pyridoxal_deC"/>
    <property type="match status" value="1"/>
</dbReference>
<gene>
    <name evidence="6" type="primary">mfnA</name>
    <name evidence="8" type="ORF">SAMN04487948_102401</name>
</gene>
<comment type="catalytic activity">
    <reaction evidence="6">
        <text>L-aspartate + H(+) = beta-alanine + CO2</text>
        <dbReference type="Rhea" id="RHEA:19497"/>
        <dbReference type="ChEBI" id="CHEBI:15378"/>
        <dbReference type="ChEBI" id="CHEBI:16526"/>
        <dbReference type="ChEBI" id="CHEBI:29991"/>
        <dbReference type="ChEBI" id="CHEBI:57966"/>
        <dbReference type="EC" id="4.1.1.11"/>
    </reaction>
</comment>
<dbReference type="PANTHER" id="PTHR42735">
    <property type="match status" value="1"/>
</dbReference>
<comment type="cofactor">
    <cofactor evidence="1 6 7">
        <name>pyridoxal 5'-phosphate</name>
        <dbReference type="ChEBI" id="CHEBI:597326"/>
    </cofactor>
</comment>
<dbReference type="Proteomes" id="UP000199126">
    <property type="component" value="Unassembled WGS sequence"/>
</dbReference>
<dbReference type="UniPathway" id="UPA00241"/>
<dbReference type="InterPro" id="IPR020931">
    <property type="entry name" value="MfnA"/>
</dbReference>
<keyword evidence="4 6" id="KW-0456">Lyase</keyword>
<evidence type="ECO:0000313" key="9">
    <source>
        <dbReference type="Proteomes" id="UP000199126"/>
    </source>
</evidence>
<evidence type="ECO:0000256" key="3">
    <source>
        <dbReference type="ARBA" id="ARBA00022898"/>
    </source>
</evidence>
<dbReference type="NCBIfam" id="TIGR03812">
    <property type="entry name" value="tyr_de_CO2_Arch"/>
    <property type="match status" value="1"/>
</dbReference>
<dbReference type="GO" id="GO:0030170">
    <property type="term" value="F:pyridoxal phosphate binding"/>
    <property type="evidence" value="ECO:0007669"/>
    <property type="project" value="UniProtKB-UniRule"/>
</dbReference>
<comment type="pathway">
    <text evidence="6">Cofactor biosynthesis; coenzyme A biosynthesis.</text>
</comment>
<dbReference type="InterPro" id="IPR015422">
    <property type="entry name" value="PyrdxlP-dep_Trfase_small"/>
</dbReference>
<protein>
    <recommendedName>
        <fullName evidence="6">Probable L-aspartate decarboxylase</fullName>
        <shortName evidence="6">ADC</shortName>
        <ecNumber evidence="6">4.1.1.11</ecNumber>
    </recommendedName>
</protein>
<evidence type="ECO:0000313" key="8">
    <source>
        <dbReference type="EMBL" id="SEO43338.1"/>
    </source>
</evidence>
<dbReference type="InterPro" id="IPR015421">
    <property type="entry name" value="PyrdxlP-dep_Trfase_major"/>
</dbReference>
<proteinExistence type="inferred from homology"/>
<evidence type="ECO:0000256" key="6">
    <source>
        <dbReference type="HAMAP-Rule" id="MF_01610"/>
    </source>
</evidence>
<dbReference type="SUPFAM" id="SSF53383">
    <property type="entry name" value="PLP-dependent transferases"/>
    <property type="match status" value="1"/>
</dbReference>
<dbReference type="EMBL" id="FODV01000002">
    <property type="protein sequence ID" value="SEO43338.1"/>
    <property type="molecule type" value="Genomic_DNA"/>
</dbReference>
<dbReference type="GO" id="GO:0004068">
    <property type="term" value="F:aspartate 1-decarboxylase activity"/>
    <property type="evidence" value="ECO:0007669"/>
    <property type="project" value="UniProtKB-UniRule"/>
</dbReference>
<comment type="similarity">
    <text evidence="6">Belongs to the group II decarboxylase family. MfnA subfamily.</text>
</comment>
<dbReference type="GO" id="GO:0019752">
    <property type="term" value="P:carboxylic acid metabolic process"/>
    <property type="evidence" value="ECO:0007669"/>
    <property type="project" value="InterPro"/>
</dbReference>
<keyword evidence="2 6" id="KW-0210">Decarboxylase</keyword>
<dbReference type="HAMAP" id="MF_01610">
    <property type="entry name" value="MfnA_decarbox"/>
    <property type="match status" value="1"/>
</dbReference>
<dbReference type="InterPro" id="IPR002129">
    <property type="entry name" value="PyrdxlP-dep_de-COase"/>
</dbReference>
<evidence type="ECO:0000256" key="1">
    <source>
        <dbReference type="ARBA" id="ARBA00001933"/>
    </source>
</evidence>
<dbReference type="Gene3D" id="3.40.640.10">
    <property type="entry name" value="Type I PLP-dependent aspartate aminotransferase-like (Major domain)"/>
    <property type="match status" value="1"/>
</dbReference>
<dbReference type="InterPro" id="IPR050477">
    <property type="entry name" value="GrpII_AminoAcid_Decarb"/>
</dbReference>
<name>A0A1H8PNQ4_9EURY</name>
<dbReference type="GO" id="GO:0015937">
    <property type="term" value="P:coenzyme A biosynthetic process"/>
    <property type="evidence" value="ECO:0007669"/>
    <property type="project" value="UniProtKB-UniRule"/>
</dbReference>
<dbReference type="Gene3D" id="3.90.1150.10">
    <property type="entry name" value="Aspartate Aminotransferase, domain 1"/>
    <property type="match status" value="1"/>
</dbReference>
<feature type="modified residue" description="N6-(pyridoxal phosphate)lysine" evidence="6 7">
    <location>
        <position position="249"/>
    </location>
</feature>
<evidence type="ECO:0000256" key="2">
    <source>
        <dbReference type="ARBA" id="ARBA00022793"/>
    </source>
</evidence>
<organism evidence="8 9">
    <name type="scientific">Halogranum amylolyticum</name>
    <dbReference type="NCBI Taxonomy" id="660520"/>
    <lineage>
        <taxon>Archaea</taxon>
        <taxon>Methanobacteriati</taxon>
        <taxon>Methanobacteriota</taxon>
        <taxon>Stenosarchaea group</taxon>
        <taxon>Halobacteria</taxon>
        <taxon>Halobacteriales</taxon>
        <taxon>Haloferacaceae</taxon>
    </lineage>
</organism>
<reference evidence="9" key="1">
    <citation type="submission" date="2016-10" db="EMBL/GenBank/DDBJ databases">
        <authorList>
            <person name="Varghese N."/>
            <person name="Submissions S."/>
        </authorList>
    </citation>
    <scope>NUCLEOTIDE SEQUENCE [LARGE SCALE GENOMIC DNA]</scope>
    <source>
        <strain evidence="9">CGMCC 1.10121</strain>
    </source>
</reference>
<comment type="similarity">
    <text evidence="5">Belongs to the group II decarboxylase family. Sphingosine-1-phosphate lyase subfamily.</text>
</comment>
<evidence type="ECO:0000256" key="4">
    <source>
        <dbReference type="ARBA" id="ARBA00023239"/>
    </source>
</evidence>
<comment type="function">
    <text evidence="6">Catalyzes the decarboxylation of L-aspartate to produce beta-alanine.</text>
</comment>
<accession>A0A1H8PNQ4</accession>
<dbReference type="AlphaFoldDB" id="A0A1H8PNQ4"/>